<dbReference type="AlphaFoldDB" id="A0A964T8L8"/>
<dbReference type="Proteomes" id="UP000773614">
    <property type="component" value="Unassembled WGS sequence"/>
</dbReference>
<organism evidence="1 2">
    <name type="scientific">Propylenella binzhouense</name>
    <dbReference type="NCBI Taxonomy" id="2555902"/>
    <lineage>
        <taxon>Bacteria</taxon>
        <taxon>Pseudomonadati</taxon>
        <taxon>Pseudomonadota</taxon>
        <taxon>Alphaproteobacteria</taxon>
        <taxon>Hyphomicrobiales</taxon>
        <taxon>Propylenellaceae</taxon>
        <taxon>Propylenella</taxon>
    </lineage>
</organism>
<dbReference type="InterPro" id="IPR009964">
    <property type="entry name" value="DUF1491"/>
</dbReference>
<comment type="caution">
    <text evidence="1">The sequence shown here is derived from an EMBL/GenBank/DDBJ whole genome shotgun (WGS) entry which is preliminary data.</text>
</comment>
<protein>
    <submittedName>
        <fullName evidence="1">DUF1491 family protein</fullName>
    </submittedName>
</protein>
<name>A0A964T8L8_9HYPH</name>
<sequence>MRLRSDFWVAALRRRAEADGAFVHIARKGAAEAGAIFILVNRLDGSLDLYGPAPQAAMAEAEAGDRKFSLVAAGLDEARAAERIRSEAKFDSDLWVVEIEDRAGRVFADTVAI</sequence>
<dbReference type="RefSeq" id="WP_161142799.1">
    <property type="nucleotide sequence ID" value="NZ_SPKJ01000184.1"/>
</dbReference>
<keyword evidence="2" id="KW-1185">Reference proteome</keyword>
<dbReference type="OrthoDB" id="9809136at2"/>
<evidence type="ECO:0000313" key="2">
    <source>
        <dbReference type="Proteomes" id="UP000773614"/>
    </source>
</evidence>
<dbReference type="Gene3D" id="3.40.1530.20">
    <property type="entry name" value="Protein of unknown function (DUF1491)"/>
    <property type="match status" value="1"/>
</dbReference>
<dbReference type="EMBL" id="SPKJ01000184">
    <property type="protein sequence ID" value="MYZ50484.1"/>
    <property type="molecule type" value="Genomic_DNA"/>
</dbReference>
<accession>A0A964T8L8</accession>
<proteinExistence type="predicted"/>
<evidence type="ECO:0000313" key="1">
    <source>
        <dbReference type="EMBL" id="MYZ50484.1"/>
    </source>
</evidence>
<dbReference type="Pfam" id="PF07372">
    <property type="entry name" value="DUF1491"/>
    <property type="match status" value="1"/>
</dbReference>
<reference evidence="1" key="1">
    <citation type="submission" date="2019-03" db="EMBL/GenBank/DDBJ databases">
        <title>Afifella sp. nov., isolated from activated sludge.</title>
        <authorList>
            <person name="Li Q."/>
            <person name="Liu Y."/>
        </authorList>
    </citation>
    <scope>NUCLEOTIDE SEQUENCE</scope>
    <source>
        <strain evidence="1">L72</strain>
    </source>
</reference>
<gene>
    <name evidence="1" type="ORF">E4O86_22555</name>
</gene>